<keyword evidence="1" id="KW-1133">Transmembrane helix</keyword>
<dbReference type="EMBL" id="FNBA01000002">
    <property type="protein sequence ID" value="SDE70691.1"/>
    <property type="molecule type" value="Genomic_DNA"/>
</dbReference>
<evidence type="ECO:0000313" key="2">
    <source>
        <dbReference type="EMBL" id="SDE70691.1"/>
    </source>
</evidence>
<evidence type="ECO:0000256" key="1">
    <source>
        <dbReference type="SAM" id="Phobius"/>
    </source>
</evidence>
<dbReference type="AlphaFoldDB" id="A0A1G7F472"/>
<dbReference type="RefSeq" id="WP_093142669.1">
    <property type="nucleotide sequence ID" value="NZ_BMWO01000002.1"/>
</dbReference>
<dbReference type="STRING" id="227084.SAMN05421855_102320"/>
<gene>
    <name evidence="2" type="ORF">SAMN05421855_102320</name>
</gene>
<keyword evidence="1" id="KW-0812">Transmembrane</keyword>
<name>A0A1G7F472_9FLAO</name>
<accession>A0A1G7F472</accession>
<dbReference type="OrthoDB" id="1098521at2"/>
<sequence length="145" mass="16155">MELANIEKLLEAYFEGNTTLAEEATLRSYFTEASVAPHLKEYVPLFSSLQLAKEEVLNKELVLSEETTKTSRNWWYGIAASAAVVAIIAGFVFTQPNLSQEEQEALTAFNESKKAMLLLSQNFNNGTEQLALVGQFSETTNKILK</sequence>
<protein>
    <submittedName>
        <fullName evidence="2">Uncharacterized protein</fullName>
    </submittedName>
</protein>
<evidence type="ECO:0000313" key="3">
    <source>
        <dbReference type="Proteomes" id="UP000199321"/>
    </source>
</evidence>
<keyword evidence="3" id="KW-1185">Reference proteome</keyword>
<organism evidence="2 3">
    <name type="scientific">Ulvibacter litoralis</name>
    <dbReference type="NCBI Taxonomy" id="227084"/>
    <lineage>
        <taxon>Bacteria</taxon>
        <taxon>Pseudomonadati</taxon>
        <taxon>Bacteroidota</taxon>
        <taxon>Flavobacteriia</taxon>
        <taxon>Flavobacteriales</taxon>
        <taxon>Flavobacteriaceae</taxon>
        <taxon>Ulvibacter</taxon>
    </lineage>
</organism>
<feature type="transmembrane region" description="Helical" evidence="1">
    <location>
        <begin position="74"/>
        <end position="93"/>
    </location>
</feature>
<reference evidence="2 3" key="1">
    <citation type="submission" date="2016-10" db="EMBL/GenBank/DDBJ databases">
        <authorList>
            <person name="de Groot N.N."/>
        </authorList>
    </citation>
    <scope>NUCLEOTIDE SEQUENCE [LARGE SCALE GENOMIC DNA]</scope>
    <source>
        <strain evidence="2 3">DSM 16195</strain>
    </source>
</reference>
<dbReference type="Proteomes" id="UP000199321">
    <property type="component" value="Unassembled WGS sequence"/>
</dbReference>
<proteinExistence type="predicted"/>
<keyword evidence="1" id="KW-0472">Membrane</keyword>